<dbReference type="EMBL" id="VWPJ01000018">
    <property type="protein sequence ID" value="KAA5604372.1"/>
    <property type="molecule type" value="Genomic_DNA"/>
</dbReference>
<sequence>MMAFGLAGAHRSGKTTLAKAISETMGIPYVSSSLTAEFKDLGIDPVAPMSLRKRLEVQKMYLGLYASKVLGPGLRPFVTDRTPLDIAAYMLAETSMFADPSVDPDEIADFVSICLQMAVSQFASILVVPPLILYDAAEGKPPENRAYQLQIDALVSGLAMRCVSKCGHIVGMDAAVTDHDRRLQYAVGMVQERLASLEKQRAGTSLH</sequence>
<accession>A0A5M6I898</accession>
<proteinExistence type="predicted"/>
<dbReference type="RefSeq" id="WP_150063464.1">
    <property type="nucleotide sequence ID" value="NZ_JACHII010000014.1"/>
</dbReference>
<keyword evidence="2" id="KW-1185">Reference proteome</keyword>
<protein>
    <submittedName>
        <fullName evidence="1">Uncharacterized protein</fullName>
    </submittedName>
</protein>
<dbReference type="Gene3D" id="3.40.50.300">
    <property type="entry name" value="P-loop containing nucleotide triphosphate hydrolases"/>
    <property type="match status" value="1"/>
</dbReference>
<evidence type="ECO:0000313" key="2">
    <source>
        <dbReference type="Proteomes" id="UP000324065"/>
    </source>
</evidence>
<reference evidence="1 2" key="1">
    <citation type="submission" date="2019-09" db="EMBL/GenBank/DDBJ databases">
        <title>Genome sequence of Roseospira marina, one of the more divergent members of the non-sulfur purple photosynthetic bacterial family, the Rhodospirillaceae.</title>
        <authorList>
            <person name="Meyer T."/>
            <person name="Kyndt J."/>
        </authorList>
    </citation>
    <scope>NUCLEOTIDE SEQUENCE [LARGE SCALE GENOMIC DNA]</scope>
    <source>
        <strain evidence="1 2">DSM 15113</strain>
    </source>
</reference>
<dbReference type="SUPFAM" id="SSF52540">
    <property type="entry name" value="P-loop containing nucleoside triphosphate hydrolases"/>
    <property type="match status" value="1"/>
</dbReference>
<dbReference type="Proteomes" id="UP000324065">
    <property type="component" value="Unassembled WGS sequence"/>
</dbReference>
<dbReference type="InterPro" id="IPR027417">
    <property type="entry name" value="P-loop_NTPase"/>
</dbReference>
<evidence type="ECO:0000313" key="1">
    <source>
        <dbReference type="EMBL" id="KAA5604372.1"/>
    </source>
</evidence>
<gene>
    <name evidence="1" type="ORF">F1188_16045</name>
</gene>
<comment type="caution">
    <text evidence="1">The sequence shown here is derived from an EMBL/GenBank/DDBJ whole genome shotgun (WGS) entry which is preliminary data.</text>
</comment>
<dbReference type="AlphaFoldDB" id="A0A5M6I898"/>
<dbReference type="OrthoDB" id="7351510at2"/>
<name>A0A5M6I898_9PROT</name>
<organism evidence="1 2">
    <name type="scientific">Roseospira marina</name>
    <dbReference type="NCBI Taxonomy" id="140057"/>
    <lineage>
        <taxon>Bacteria</taxon>
        <taxon>Pseudomonadati</taxon>
        <taxon>Pseudomonadota</taxon>
        <taxon>Alphaproteobacteria</taxon>
        <taxon>Rhodospirillales</taxon>
        <taxon>Rhodospirillaceae</taxon>
        <taxon>Roseospira</taxon>
    </lineage>
</organism>